<dbReference type="EMBL" id="BMAW01053206">
    <property type="protein sequence ID" value="GFS89910.1"/>
    <property type="molecule type" value="Genomic_DNA"/>
</dbReference>
<proteinExistence type="predicted"/>
<reference evidence="1" key="1">
    <citation type="submission" date="2020-08" db="EMBL/GenBank/DDBJ databases">
        <title>Multicomponent nature underlies the extraordinary mechanical properties of spider dragline silk.</title>
        <authorList>
            <person name="Kono N."/>
            <person name="Nakamura H."/>
            <person name="Mori M."/>
            <person name="Yoshida Y."/>
            <person name="Ohtoshi R."/>
            <person name="Malay A.D."/>
            <person name="Moran D.A.P."/>
            <person name="Tomita M."/>
            <person name="Numata K."/>
            <person name="Arakawa K."/>
        </authorList>
    </citation>
    <scope>NUCLEOTIDE SEQUENCE</scope>
</reference>
<sequence length="168" mass="19218">MHETLLQKIEGLSPYSSRMQIDVFKFQATLETQDHLRRRIGLANYQSIYQSSEDDHKGGSMGWYFLDGEKSFLGGILQNLFLDGLGRNHHVTGREVHHQEKSESEEKNYTFLSVMGTVGLKVTEVKNDRSESPFIECNIFEQSQIGHRYAWPLPNYCGEFEGLSPIAS</sequence>
<gene>
    <name evidence="1" type="ORF">NPIL_378851</name>
</gene>
<dbReference type="Proteomes" id="UP000887013">
    <property type="component" value="Unassembled WGS sequence"/>
</dbReference>
<evidence type="ECO:0000313" key="2">
    <source>
        <dbReference type="Proteomes" id="UP000887013"/>
    </source>
</evidence>
<organism evidence="1 2">
    <name type="scientific">Nephila pilipes</name>
    <name type="common">Giant wood spider</name>
    <name type="synonym">Nephila maculata</name>
    <dbReference type="NCBI Taxonomy" id="299642"/>
    <lineage>
        <taxon>Eukaryota</taxon>
        <taxon>Metazoa</taxon>
        <taxon>Ecdysozoa</taxon>
        <taxon>Arthropoda</taxon>
        <taxon>Chelicerata</taxon>
        <taxon>Arachnida</taxon>
        <taxon>Araneae</taxon>
        <taxon>Araneomorphae</taxon>
        <taxon>Entelegynae</taxon>
        <taxon>Araneoidea</taxon>
        <taxon>Nephilidae</taxon>
        <taxon>Nephila</taxon>
    </lineage>
</organism>
<comment type="caution">
    <text evidence="1">The sequence shown here is derived from an EMBL/GenBank/DDBJ whole genome shotgun (WGS) entry which is preliminary data.</text>
</comment>
<keyword evidence="2" id="KW-1185">Reference proteome</keyword>
<protein>
    <submittedName>
        <fullName evidence="1">Uncharacterized protein</fullName>
    </submittedName>
</protein>
<evidence type="ECO:0000313" key="1">
    <source>
        <dbReference type="EMBL" id="GFS89910.1"/>
    </source>
</evidence>
<dbReference type="AlphaFoldDB" id="A0A8X6N2G9"/>
<name>A0A8X6N2G9_NEPPI</name>
<accession>A0A8X6N2G9</accession>